<evidence type="ECO:0000259" key="6">
    <source>
        <dbReference type="PROSITE" id="PS50103"/>
    </source>
</evidence>
<dbReference type="InterPro" id="IPR000571">
    <property type="entry name" value="Znf_CCCH"/>
</dbReference>
<feature type="region of interest" description="Disordered" evidence="5">
    <location>
        <begin position="1"/>
        <end position="57"/>
    </location>
</feature>
<dbReference type="SUPFAM" id="SSF90229">
    <property type="entry name" value="CCCH zinc finger"/>
    <property type="match status" value="1"/>
</dbReference>
<dbReference type="PROSITE" id="PS50103">
    <property type="entry name" value="ZF_C3H1"/>
    <property type="match status" value="1"/>
</dbReference>
<feature type="domain" description="C3H1-type" evidence="6">
    <location>
        <begin position="88"/>
        <end position="115"/>
    </location>
</feature>
<feature type="region of interest" description="Disordered" evidence="5">
    <location>
        <begin position="124"/>
        <end position="184"/>
    </location>
</feature>
<sequence length="184" mass="19528">MMKGRSTKQPSIQDVGIHALSLSPAPASPPRAKVEASAPARSNPGSLPPPVSTFNANAPAWEGSAAVGGAGAPQLCVEAGGEEKGKPSQSKRVCFDYQKGACFRGSNCRFRHVLEWEAGFVKSKTRRGMRGGSKDSQSSKESAWGVYSTRSNSKDSKDSKDYEDYEGSKGDPFEGAQELLGNEL</sequence>
<organism evidence="7 8">
    <name type="scientific">Tetraparma gracilis</name>
    <dbReference type="NCBI Taxonomy" id="2962635"/>
    <lineage>
        <taxon>Eukaryota</taxon>
        <taxon>Sar</taxon>
        <taxon>Stramenopiles</taxon>
        <taxon>Ochrophyta</taxon>
        <taxon>Bolidophyceae</taxon>
        <taxon>Parmales</taxon>
        <taxon>Triparmaceae</taxon>
        <taxon>Tetraparma</taxon>
    </lineage>
</organism>
<keyword evidence="8" id="KW-1185">Reference proteome</keyword>
<keyword evidence="3 4" id="KW-0862">Zinc</keyword>
<evidence type="ECO:0000256" key="3">
    <source>
        <dbReference type="ARBA" id="ARBA00022833"/>
    </source>
</evidence>
<name>A0ABQ6MAH9_9STRA</name>
<proteinExistence type="predicted"/>
<feature type="compositionally biased region" description="Basic and acidic residues" evidence="5">
    <location>
        <begin position="152"/>
        <end position="172"/>
    </location>
</feature>
<reference evidence="7 8" key="1">
    <citation type="journal article" date="2023" name="Commun. Biol.">
        <title>Genome analysis of Parmales, the sister group of diatoms, reveals the evolutionary specialization of diatoms from phago-mixotrophs to photoautotrophs.</title>
        <authorList>
            <person name="Ban H."/>
            <person name="Sato S."/>
            <person name="Yoshikawa S."/>
            <person name="Yamada K."/>
            <person name="Nakamura Y."/>
            <person name="Ichinomiya M."/>
            <person name="Sato N."/>
            <person name="Blanc-Mathieu R."/>
            <person name="Endo H."/>
            <person name="Kuwata A."/>
            <person name="Ogata H."/>
        </authorList>
    </citation>
    <scope>NUCLEOTIDE SEQUENCE [LARGE SCALE GENOMIC DNA]</scope>
</reference>
<dbReference type="Proteomes" id="UP001165060">
    <property type="component" value="Unassembled WGS sequence"/>
</dbReference>
<keyword evidence="2 4" id="KW-0863">Zinc-finger</keyword>
<keyword evidence="1 4" id="KW-0479">Metal-binding</keyword>
<comment type="caution">
    <text evidence="7">The sequence shown here is derived from an EMBL/GenBank/DDBJ whole genome shotgun (WGS) entry which is preliminary data.</text>
</comment>
<dbReference type="SMART" id="SM00356">
    <property type="entry name" value="ZnF_C3H1"/>
    <property type="match status" value="1"/>
</dbReference>
<accession>A0ABQ6MAH9</accession>
<evidence type="ECO:0000256" key="4">
    <source>
        <dbReference type="PROSITE-ProRule" id="PRU00723"/>
    </source>
</evidence>
<evidence type="ECO:0000256" key="2">
    <source>
        <dbReference type="ARBA" id="ARBA00022771"/>
    </source>
</evidence>
<dbReference type="InterPro" id="IPR036855">
    <property type="entry name" value="Znf_CCCH_sf"/>
</dbReference>
<evidence type="ECO:0000313" key="7">
    <source>
        <dbReference type="EMBL" id="GMI22688.1"/>
    </source>
</evidence>
<feature type="non-terminal residue" evidence="7">
    <location>
        <position position="184"/>
    </location>
</feature>
<evidence type="ECO:0000313" key="8">
    <source>
        <dbReference type="Proteomes" id="UP001165060"/>
    </source>
</evidence>
<feature type="zinc finger region" description="C3H1-type" evidence="4">
    <location>
        <begin position="88"/>
        <end position="115"/>
    </location>
</feature>
<evidence type="ECO:0000256" key="1">
    <source>
        <dbReference type="ARBA" id="ARBA00022723"/>
    </source>
</evidence>
<gene>
    <name evidence="7" type="ORF">TeGR_g153</name>
</gene>
<dbReference type="EMBL" id="BRYB01000098">
    <property type="protein sequence ID" value="GMI22688.1"/>
    <property type="molecule type" value="Genomic_DNA"/>
</dbReference>
<dbReference type="Gene3D" id="4.10.1000.10">
    <property type="entry name" value="Zinc finger, CCCH-type"/>
    <property type="match status" value="1"/>
</dbReference>
<protein>
    <recommendedName>
        <fullName evidence="6">C3H1-type domain-containing protein</fullName>
    </recommendedName>
</protein>
<evidence type="ECO:0000256" key="5">
    <source>
        <dbReference type="SAM" id="MobiDB-lite"/>
    </source>
</evidence>